<name>A0AAU9JFX9_9CILI</name>
<protein>
    <recommendedName>
        <fullName evidence="3">Ribosomal protein S14</fullName>
    </recommendedName>
</protein>
<gene>
    <name evidence="1" type="ORF">BSTOLATCC_MIC33184</name>
</gene>
<keyword evidence="2" id="KW-1185">Reference proteome</keyword>
<dbReference type="Proteomes" id="UP001162131">
    <property type="component" value="Unassembled WGS sequence"/>
</dbReference>
<evidence type="ECO:0000313" key="2">
    <source>
        <dbReference type="Proteomes" id="UP001162131"/>
    </source>
</evidence>
<dbReference type="EMBL" id="CAJZBQ010000033">
    <property type="protein sequence ID" value="CAG9323284.1"/>
    <property type="molecule type" value="Genomic_DNA"/>
</dbReference>
<organism evidence="1 2">
    <name type="scientific">Blepharisma stoltei</name>
    <dbReference type="NCBI Taxonomy" id="1481888"/>
    <lineage>
        <taxon>Eukaryota</taxon>
        <taxon>Sar</taxon>
        <taxon>Alveolata</taxon>
        <taxon>Ciliophora</taxon>
        <taxon>Postciliodesmatophora</taxon>
        <taxon>Heterotrichea</taxon>
        <taxon>Heterotrichida</taxon>
        <taxon>Blepharismidae</taxon>
        <taxon>Blepharisma</taxon>
    </lineage>
</organism>
<sequence length="141" mass="16571">MDPICKYFKRRRASIESIEFYNSPRIKYDNAPNTKSPLFKSSRRQEIETEMRRNWSSYEIKSKNIPNLSRRYREKRWKSPFLEAAKIVKSPSAPFLSRFFKISGKNLKAKPIPLAIYSSARIAKGRHSCNSQSTMQTQTMI</sequence>
<evidence type="ECO:0008006" key="3">
    <source>
        <dbReference type="Google" id="ProtNLM"/>
    </source>
</evidence>
<comment type="caution">
    <text evidence="1">The sequence shown here is derived from an EMBL/GenBank/DDBJ whole genome shotgun (WGS) entry which is preliminary data.</text>
</comment>
<dbReference type="AlphaFoldDB" id="A0AAU9JFX9"/>
<accession>A0AAU9JFX9</accession>
<evidence type="ECO:0000313" key="1">
    <source>
        <dbReference type="EMBL" id="CAG9323284.1"/>
    </source>
</evidence>
<proteinExistence type="predicted"/>
<reference evidence="1" key="1">
    <citation type="submission" date="2021-09" db="EMBL/GenBank/DDBJ databases">
        <authorList>
            <consortium name="AG Swart"/>
            <person name="Singh M."/>
            <person name="Singh A."/>
            <person name="Seah K."/>
            <person name="Emmerich C."/>
        </authorList>
    </citation>
    <scope>NUCLEOTIDE SEQUENCE</scope>
    <source>
        <strain evidence="1">ATCC30299</strain>
    </source>
</reference>